<evidence type="ECO:0000313" key="3">
    <source>
        <dbReference type="Proteomes" id="UP000078492"/>
    </source>
</evidence>
<dbReference type="Gene3D" id="2.40.50.40">
    <property type="match status" value="1"/>
</dbReference>
<dbReference type="InterPro" id="IPR000953">
    <property type="entry name" value="Chromo/chromo_shadow_dom"/>
</dbReference>
<dbReference type="SUPFAM" id="SSF54160">
    <property type="entry name" value="Chromo domain-like"/>
    <property type="match status" value="1"/>
</dbReference>
<dbReference type="AlphaFoldDB" id="A0A151JP57"/>
<evidence type="ECO:0000313" key="2">
    <source>
        <dbReference type="EMBL" id="KYN28510.1"/>
    </source>
</evidence>
<evidence type="ECO:0000259" key="1">
    <source>
        <dbReference type="PROSITE" id="PS50013"/>
    </source>
</evidence>
<dbReference type="InterPro" id="IPR016197">
    <property type="entry name" value="Chromo-like_dom_sf"/>
</dbReference>
<dbReference type="PANTHER" id="PTHR46585">
    <property type="entry name" value="INTEGRASE CORE DOMAIN CONTAINING PROTEIN"/>
    <property type="match status" value="1"/>
</dbReference>
<proteinExistence type="predicted"/>
<organism evidence="2 3">
    <name type="scientific">Trachymyrmex cornetzi</name>
    <dbReference type="NCBI Taxonomy" id="471704"/>
    <lineage>
        <taxon>Eukaryota</taxon>
        <taxon>Metazoa</taxon>
        <taxon>Ecdysozoa</taxon>
        <taxon>Arthropoda</taxon>
        <taxon>Hexapoda</taxon>
        <taxon>Insecta</taxon>
        <taxon>Pterygota</taxon>
        <taxon>Neoptera</taxon>
        <taxon>Endopterygota</taxon>
        <taxon>Hymenoptera</taxon>
        <taxon>Apocrita</taxon>
        <taxon>Aculeata</taxon>
        <taxon>Formicoidea</taxon>
        <taxon>Formicidae</taxon>
        <taxon>Myrmicinae</taxon>
        <taxon>Trachymyrmex</taxon>
    </lineage>
</organism>
<dbReference type="InterPro" id="IPR023780">
    <property type="entry name" value="Chromo_domain"/>
</dbReference>
<dbReference type="Proteomes" id="UP000078492">
    <property type="component" value="Unassembled WGS sequence"/>
</dbReference>
<feature type="domain" description="Chromo" evidence="1">
    <location>
        <begin position="109"/>
        <end position="171"/>
    </location>
</feature>
<reference evidence="2 3" key="1">
    <citation type="submission" date="2015-09" db="EMBL/GenBank/DDBJ databases">
        <title>Trachymyrmex cornetzi WGS genome.</title>
        <authorList>
            <person name="Nygaard S."/>
            <person name="Hu H."/>
            <person name="Boomsma J."/>
            <person name="Zhang G."/>
        </authorList>
    </citation>
    <scope>NUCLEOTIDE SEQUENCE [LARGE SCALE GENOMIC DNA]</scope>
    <source>
        <strain evidence="2">Tcor2-1</strain>
        <tissue evidence="2">Whole body</tissue>
    </source>
</reference>
<accession>A0A151JP57</accession>
<dbReference type="EMBL" id="KQ978776">
    <property type="protein sequence ID" value="KYN28510.1"/>
    <property type="molecule type" value="Genomic_DNA"/>
</dbReference>
<protein>
    <recommendedName>
        <fullName evidence="1">Chromo domain-containing protein</fullName>
    </recommendedName>
</protein>
<gene>
    <name evidence="2" type="ORF">ALC57_02072</name>
</gene>
<name>A0A151JP57_9HYME</name>
<dbReference type="CDD" id="cd00024">
    <property type="entry name" value="CD_CSD"/>
    <property type="match status" value="1"/>
</dbReference>
<sequence length="171" mass="19829">MQPALVTRENARIARENIARRWKNETLKKRVRKVKYRVGDHVRISRAKGAFEKGYEAKWSEEIFQIYRVLDWRNPRVYELRDLAGEVIDGIFYEQELARVEKNVEEEQFIVDRVIKSKGRGANKQVLVSWRGYPSKFDSWIPASSLISLRDGGGTISSGTSEEQQYASFSG</sequence>
<dbReference type="PANTHER" id="PTHR46585:SF1">
    <property type="entry name" value="CHROMO DOMAIN-CONTAINING PROTEIN"/>
    <property type="match status" value="1"/>
</dbReference>
<dbReference type="GO" id="GO:0005694">
    <property type="term" value="C:chromosome"/>
    <property type="evidence" value="ECO:0007669"/>
    <property type="project" value="UniProtKB-ARBA"/>
</dbReference>
<dbReference type="Pfam" id="PF00385">
    <property type="entry name" value="Chromo"/>
    <property type="match status" value="1"/>
</dbReference>
<dbReference type="PROSITE" id="PS50013">
    <property type="entry name" value="CHROMO_2"/>
    <property type="match status" value="1"/>
</dbReference>
<keyword evidence="3" id="KW-1185">Reference proteome</keyword>
<dbReference type="STRING" id="471704.A0A151JP57"/>